<reference evidence="1 2" key="1">
    <citation type="submission" date="2017-05" db="EMBL/GenBank/DDBJ databases">
        <authorList>
            <person name="Varghese N."/>
            <person name="Submissions S."/>
        </authorList>
    </citation>
    <scope>NUCLEOTIDE SEQUENCE [LARGE SCALE GENOMIC DNA]</scope>
    <source>
        <strain evidence="1 2">DSM 27040</strain>
    </source>
</reference>
<accession>A0A521AJC9</accession>
<organism evidence="1 2">
    <name type="scientific">Saccharicrinis carchari</name>
    <dbReference type="NCBI Taxonomy" id="1168039"/>
    <lineage>
        <taxon>Bacteria</taxon>
        <taxon>Pseudomonadati</taxon>
        <taxon>Bacteroidota</taxon>
        <taxon>Bacteroidia</taxon>
        <taxon>Marinilabiliales</taxon>
        <taxon>Marinilabiliaceae</taxon>
        <taxon>Saccharicrinis</taxon>
    </lineage>
</organism>
<dbReference type="Proteomes" id="UP000319040">
    <property type="component" value="Unassembled WGS sequence"/>
</dbReference>
<gene>
    <name evidence="1" type="ORF">SAMN06265379_101178</name>
</gene>
<dbReference type="AlphaFoldDB" id="A0A521AJC9"/>
<proteinExistence type="predicted"/>
<keyword evidence="2" id="KW-1185">Reference proteome</keyword>
<protein>
    <submittedName>
        <fullName evidence="1">Uncharacterized protein</fullName>
    </submittedName>
</protein>
<name>A0A521AJC9_SACCC</name>
<evidence type="ECO:0000313" key="1">
    <source>
        <dbReference type="EMBL" id="SMO34878.1"/>
    </source>
</evidence>
<dbReference type="EMBL" id="FXTB01000001">
    <property type="protein sequence ID" value="SMO34878.1"/>
    <property type="molecule type" value="Genomic_DNA"/>
</dbReference>
<evidence type="ECO:0000313" key="2">
    <source>
        <dbReference type="Proteomes" id="UP000319040"/>
    </source>
</evidence>
<sequence length="30" mass="3380">MVQILIVQQVSLKLTKETYVDAVFKNSGIN</sequence>